<keyword evidence="5" id="KW-0694">RNA-binding</keyword>
<accession>A0A0N4V5K5</accession>
<feature type="transmembrane region" description="Helical" evidence="10">
    <location>
        <begin position="123"/>
        <end position="140"/>
    </location>
</feature>
<dbReference type="SUPFAM" id="SSF56601">
    <property type="entry name" value="beta-lactamase/transpeptidase-like"/>
    <property type="match status" value="1"/>
</dbReference>
<keyword evidence="14" id="KW-1185">Reference proteome</keyword>
<evidence type="ECO:0000256" key="7">
    <source>
        <dbReference type="ARBA" id="ARBA00023242"/>
    </source>
</evidence>
<dbReference type="InterPro" id="IPR004038">
    <property type="entry name" value="Ribosomal_eL8/eL30/eS12/Gad45"/>
</dbReference>
<dbReference type="Proteomes" id="UP000274131">
    <property type="component" value="Unassembled WGS sequence"/>
</dbReference>
<dbReference type="InterPro" id="IPR029064">
    <property type="entry name" value="Ribosomal_eL30-like_sf"/>
</dbReference>
<keyword evidence="10" id="KW-0472">Membrane</keyword>
<reference evidence="15" key="1">
    <citation type="submission" date="2017-02" db="UniProtKB">
        <authorList>
            <consortium name="WormBaseParasite"/>
        </authorList>
    </citation>
    <scope>IDENTIFICATION</scope>
</reference>
<evidence type="ECO:0000256" key="4">
    <source>
        <dbReference type="ARBA" id="ARBA00022728"/>
    </source>
</evidence>
<dbReference type="STRING" id="51028.A0A0N4V5K5"/>
<evidence type="ECO:0000256" key="6">
    <source>
        <dbReference type="ARBA" id="ARBA00023187"/>
    </source>
</evidence>
<dbReference type="InterPro" id="IPR012338">
    <property type="entry name" value="Beta-lactam/transpept-like"/>
</dbReference>
<keyword evidence="8" id="KW-0687">Ribonucleoprotein</keyword>
<evidence type="ECO:0000256" key="9">
    <source>
        <dbReference type="ARBA" id="ARBA00055156"/>
    </source>
</evidence>
<evidence type="ECO:0000256" key="10">
    <source>
        <dbReference type="SAM" id="Phobius"/>
    </source>
</evidence>
<dbReference type="PRINTS" id="PR00883">
    <property type="entry name" value="NUCLEARHMG"/>
</dbReference>
<evidence type="ECO:0000256" key="3">
    <source>
        <dbReference type="ARBA" id="ARBA00022664"/>
    </source>
</evidence>
<gene>
    <name evidence="13" type="ORF">EVEC_LOCUS5129</name>
</gene>
<evidence type="ECO:0000259" key="12">
    <source>
        <dbReference type="Pfam" id="PF01248"/>
    </source>
</evidence>
<keyword evidence="7" id="KW-0539">Nucleus</keyword>
<evidence type="ECO:0000313" key="15">
    <source>
        <dbReference type="WBParaSite" id="EVEC_0000551801-mRNA-1"/>
    </source>
</evidence>
<dbReference type="GO" id="GO:0008380">
    <property type="term" value="P:RNA splicing"/>
    <property type="evidence" value="ECO:0007669"/>
    <property type="project" value="UniProtKB-KW"/>
</dbReference>
<evidence type="ECO:0000259" key="11">
    <source>
        <dbReference type="Pfam" id="PF00144"/>
    </source>
</evidence>
<feature type="domain" description="Ribosomal protein eL8/eL30/eS12/Gadd45" evidence="12">
    <location>
        <begin position="21"/>
        <end position="111"/>
    </location>
</feature>
<dbReference type="AlphaFoldDB" id="A0A0N4V5K5"/>
<name>A0A0N4V5K5_ENTVE</name>
<dbReference type="GO" id="GO:0005730">
    <property type="term" value="C:nucleolus"/>
    <property type="evidence" value="ECO:0007669"/>
    <property type="project" value="UniProtKB-SubCell"/>
</dbReference>
<dbReference type="InterPro" id="IPR018492">
    <property type="entry name" value="Ribosomal_eL8/Nhp2"/>
</dbReference>
<keyword evidence="3" id="KW-0507">mRNA processing</keyword>
<comment type="similarity">
    <text evidence="2">Belongs to the eukaryotic ribosomal protein eL8 family.</text>
</comment>
<organism evidence="15">
    <name type="scientific">Enterobius vermicularis</name>
    <name type="common">Human pinworm</name>
    <dbReference type="NCBI Taxonomy" id="51028"/>
    <lineage>
        <taxon>Eukaryota</taxon>
        <taxon>Metazoa</taxon>
        <taxon>Ecdysozoa</taxon>
        <taxon>Nematoda</taxon>
        <taxon>Chromadorea</taxon>
        <taxon>Rhabditida</taxon>
        <taxon>Spirurina</taxon>
        <taxon>Oxyuridomorpha</taxon>
        <taxon>Oxyuroidea</taxon>
        <taxon>Oxyuridae</taxon>
        <taxon>Enterobius</taxon>
    </lineage>
</organism>
<evidence type="ECO:0000313" key="13">
    <source>
        <dbReference type="EMBL" id="VDD90378.1"/>
    </source>
</evidence>
<dbReference type="InterPro" id="IPR001466">
    <property type="entry name" value="Beta-lactam-related"/>
</dbReference>
<comment type="subcellular location">
    <subcellularLocation>
        <location evidence="1">Nucleus</location>
        <location evidence="1">Nucleolus</location>
    </subcellularLocation>
</comment>
<feature type="domain" description="Beta-lactamase-related" evidence="11">
    <location>
        <begin position="168"/>
        <end position="519"/>
    </location>
</feature>
<evidence type="ECO:0000256" key="5">
    <source>
        <dbReference type="ARBA" id="ARBA00022884"/>
    </source>
</evidence>
<dbReference type="Gene3D" id="3.40.710.10">
    <property type="entry name" value="DD-peptidase/beta-lactamase superfamily"/>
    <property type="match status" value="1"/>
</dbReference>
<dbReference type="GO" id="GO:0042254">
    <property type="term" value="P:ribosome biogenesis"/>
    <property type="evidence" value="ECO:0007669"/>
    <property type="project" value="InterPro"/>
</dbReference>
<dbReference type="WBParaSite" id="EVEC_0000551801-mRNA-1">
    <property type="protein sequence ID" value="EVEC_0000551801-mRNA-1"/>
    <property type="gene ID" value="EVEC_0000551801"/>
</dbReference>
<dbReference type="GO" id="GO:0003723">
    <property type="term" value="F:RNA binding"/>
    <property type="evidence" value="ECO:0007669"/>
    <property type="project" value="UniProtKB-KW"/>
</dbReference>
<protein>
    <submittedName>
        <fullName evidence="15">Ribonucloprotein</fullName>
    </submittedName>
</protein>
<dbReference type="Pfam" id="PF01248">
    <property type="entry name" value="Ribosomal_L7Ae"/>
    <property type="match status" value="1"/>
</dbReference>
<dbReference type="PANTHER" id="PTHR43319">
    <property type="entry name" value="BETA-LACTAMASE-RELATED"/>
    <property type="match status" value="1"/>
</dbReference>
<keyword evidence="10" id="KW-0812">Transmembrane</keyword>
<dbReference type="InterPro" id="IPR002415">
    <property type="entry name" value="H/ACA_rnp_Nhp2-like"/>
</dbReference>
<evidence type="ECO:0000256" key="1">
    <source>
        <dbReference type="ARBA" id="ARBA00004604"/>
    </source>
</evidence>
<dbReference type="InterPro" id="IPR052907">
    <property type="entry name" value="Beta-lactamase/esterase"/>
</dbReference>
<dbReference type="PRINTS" id="PR00881">
    <property type="entry name" value="L7ARS6FAMILY"/>
</dbReference>
<dbReference type="InterPro" id="IPR004037">
    <property type="entry name" value="Ribosomal_eL8-like_CS"/>
</dbReference>
<dbReference type="FunFam" id="3.30.1330.30:FF:000002">
    <property type="entry name" value="NHP2-like protein 1 homolog"/>
    <property type="match status" value="1"/>
</dbReference>
<keyword evidence="6" id="KW-0508">mRNA splicing</keyword>
<keyword evidence="4" id="KW-0747">Spliceosome</keyword>
<comment type="function">
    <text evidence="9">Binds to the 5'-stem-loop of U4 snRNA and may play a role in the late stage of spliceosome assembly. The protein undergoes a conformational change upon RNA-binding.</text>
</comment>
<dbReference type="Gene3D" id="3.30.1330.30">
    <property type="match status" value="1"/>
</dbReference>
<evidence type="ECO:0000313" key="14">
    <source>
        <dbReference type="Proteomes" id="UP000274131"/>
    </source>
</evidence>
<keyword evidence="10" id="KW-1133">Transmembrane helix</keyword>
<dbReference type="CDD" id="cd21104">
    <property type="entry name" value="SNU13"/>
    <property type="match status" value="1"/>
</dbReference>
<dbReference type="EMBL" id="UXUI01008063">
    <property type="protein sequence ID" value="VDD90378.1"/>
    <property type="molecule type" value="Genomic_DNA"/>
</dbReference>
<dbReference type="OrthoDB" id="5946976at2759"/>
<dbReference type="SUPFAM" id="SSF55315">
    <property type="entry name" value="L30e-like"/>
    <property type="match status" value="1"/>
</dbReference>
<dbReference type="GO" id="GO:0006397">
    <property type="term" value="P:mRNA processing"/>
    <property type="evidence" value="ECO:0007669"/>
    <property type="project" value="UniProtKB-KW"/>
</dbReference>
<reference evidence="13 14" key="2">
    <citation type="submission" date="2018-10" db="EMBL/GenBank/DDBJ databases">
        <authorList>
            <consortium name="Pathogen Informatics"/>
        </authorList>
    </citation>
    <scope>NUCLEOTIDE SEQUENCE [LARGE SCALE GENOMIC DNA]</scope>
</reference>
<sequence length="542" mass="60932">MGDDTLNPKAYPLADTALSQKLLDLVQQAHNYKQLRKGANEATKTLNRGISELIIMAADAEPLEIILHLPLLCEDKNVPYVFVRSKAALGRACGVTRAVIAASVVQNEGSQLKIRKKILRCDMLLQLTAGVVFAVFVYYVNENLYTKHPVFVDYDVVDKQYKAVYDMFRQNFADGLEHEGAALVVYHKGKKVIDVWGGYADIQAARKWDKDTLTVTFSTTKGVAALCVAILVDKKFLNYGDLVTKYWPEFGKYGKESVTVQMVMSHMVMLAFHILLEAASNHGIMRKILENAKPKWTPGVLSGYHAYTYGWLVDQLIRHSDPKKRGVGQFFKEEIADKFGVDYFIGLPSDQEYRVARMTNPPLWNRIKELIRHPSLLKMLATTAFGNQNSIQAQVIKNPSWLRVSDDITLNNPDYHRLEQAAVLGIGNARSLAVIFNEVRNDRLVTAQTVEQLKVPIVSGYDAVVGLNFTKGNGMMFYKIDRAKHGLALGHPGYGCQQVFYDPNNDLVVSYVTNGLKTVMYMTCDSYTRLHNSIYDIVEKLG</sequence>
<dbReference type="GO" id="GO:0005681">
    <property type="term" value="C:spliceosomal complex"/>
    <property type="evidence" value="ECO:0007669"/>
    <property type="project" value="UniProtKB-KW"/>
</dbReference>
<dbReference type="PANTHER" id="PTHR43319:SF2">
    <property type="entry name" value="BETA-LACTAMASE-RELATED DOMAIN-CONTAINING PROTEIN"/>
    <property type="match status" value="1"/>
</dbReference>
<evidence type="ECO:0000256" key="8">
    <source>
        <dbReference type="ARBA" id="ARBA00023274"/>
    </source>
</evidence>
<dbReference type="Pfam" id="PF00144">
    <property type="entry name" value="Beta-lactamase"/>
    <property type="match status" value="1"/>
</dbReference>
<dbReference type="PROSITE" id="PS01082">
    <property type="entry name" value="RIBOSOMAL_L7AE"/>
    <property type="match status" value="1"/>
</dbReference>
<evidence type="ECO:0000256" key="2">
    <source>
        <dbReference type="ARBA" id="ARBA00007337"/>
    </source>
</evidence>
<proteinExistence type="inferred from homology"/>